<dbReference type="STRING" id="888268.A0A1E5WFC6"/>
<sequence length="101" mass="10859">MAPEVARGEAQGPAADVWALGCTVLEMATGRAPWSDMDSDVLAALHRIGYTDAVPEVPSWLSAEAKDFLARCFARDAADRWTAAELLEHPFVACARADEKA</sequence>
<gene>
    <name evidence="2" type="ORF">BAE44_0002877</name>
</gene>
<dbReference type="OrthoDB" id="633533at2759"/>
<protein>
    <recommendedName>
        <fullName evidence="1">Protein kinase domain-containing protein</fullName>
    </recommendedName>
</protein>
<dbReference type="Proteomes" id="UP000095767">
    <property type="component" value="Unassembled WGS sequence"/>
</dbReference>
<evidence type="ECO:0000259" key="1">
    <source>
        <dbReference type="PROSITE" id="PS50011"/>
    </source>
</evidence>
<dbReference type="GO" id="GO:0007165">
    <property type="term" value="P:signal transduction"/>
    <property type="evidence" value="ECO:0007669"/>
    <property type="project" value="TreeGrafter"/>
</dbReference>
<feature type="domain" description="Protein kinase" evidence="1">
    <location>
        <begin position="1"/>
        <end position="92"/>
    </location>
</feature>
<dbReference type="PROSITE" id="PS50011">
    <property type="entry name" value="PROTEIN_KINASE_DOM"/>
    <property type="match status" value="1"/>
</dbReference>
<evidence type="ECO:0000313" key="3">
    <source>
        <dbReference type="Proteomes" id="UP000095767"/>
    </source>
</evidence>
<reference evidence="2 3" key="1">
    <citation type="submission" date="2016-09" db="EMBL/GenBank/DDBJ databases">
        <title>The draft genome of Dichanthelium oligosanthes: A C3 panicoid grass species.</title>
        <authorList>
            <person name="Studer A.J."/>
            <person name="Schnable J.C."/>
            <person name="Brutnell T.P."/>
        </authorList>
    </citation>
    <scope>NUCLEOTIDE SEQUENCE [LARGE SCALE GENOMIC DNA]</scope>
    <source>
        <strain evidence="3">cv. Kellogg 1175</strain>
        <tissue evidence="2">Leaf</tissue>
    </source>
</reference>
<evidence type="ECO:0000313" key="2">
    <source>
        <dbReference type="EMBL" id="OEL36106.1"/>
    </source>
</evidence>
<accession>A0A1E5WFC6</accession>
<dbReference type="AlphaFoldDB" id="A0A1E5WFC6"/>
<dbReference type="Gene3D" id="1.10.510.10">
    <property type="entry name" value="Transferase(Phosphotransferase) domain 1"/>
    <property type="match status" value="1"/>
</dbReference>
<dbReference type="InterPro" id="IPR052751">
    <property type="entry name" value="Plant_MAPKKK"/>
</dbReference>
<proteinExistence type="predicted"/>
<comment type="caution">
    <text evidence="2">The sequence shown here is derived from an EMBL/GenBank/DDBJ whole genome shotgun (WGS) entry which is preliminary data.</text>
</comment>
<dbReference type="PANTHER" id="PTHR48011">
    <property type="entry name" value="CCR4-NOT TRANSCRIPTIONAL COMPLEX SUBUNIT CAF120-RELATED"/>
    <property type="match status" value="1"/>
</dbReference>
<dbReference type="Pfam" id="PF00069">
    <property type="entry name" value="Pkinase"/>
    <property type="match status" value="1"/>
</dbReference>
<dbReference type="EMBL" id="LWDX02010087">
    <property type="protein sequence ID" value="OEL36106.1"/>
    <property type="molecule type" value="Genomic_DNA"/>
</dbReference>
<dbReference type="GO" id="GO:0005524">
    <property type="term" value="F:ATP binding"/>
    <property type="evidence" value="ECO:0007669"/>
    <property type="project" value="InterPro"/>
</dbReference>
<dbReference type="InterPro" id="IPR011009">
    <property type="entry name" value="Kinase-like_dom_sf"/>
</dbReference>
<dbReference type="GO" id="GO:0004672">
    <property type="term" value="F:protein kinase activity"/>
    <property type="evidence" value="ECO:0007669"/>
    <property type="project" value="InterPro"/>
</dbReference>
<organism evidence="2 3">
    <name type="scientific">Dichanthelium oligosanthes</name>
    <dbReference type="NCBI Taxonomy" id="888268"/>
    <lineage>
        <taxon>Eukaryota</taxon>
        <taxon>Viridiplantae</taxon>
        <taxon>Streptophyta</taxon>
        <taxon>Embryophyta</taxon>
        <taxon>Tracheophyta</taxon>
        <taxon>Spermatophyta</taxon>
        <taxon>Magnoliopsida</taxon>
        <taxon>Liliopsida</taxon>
        <taxon>Poales</taxon>
        <taxon>Poaceae</taxon>
        <taxon>PACMAD clade</taxon>
        <taxon>Panicoideae</taxon>
        <taxon>Panicodae</taxon>
        <taxon>Paniceae</taxon>
        <taxon>Dichantheliinae</taxon>
        <taxon>Dichanthelium</taxon>
    </lineage>
</organism>
<keyword evidence="3" id="KW-1185">Reference proteome</keyword>
<feature type="non-terminal residue" evidence="2">
    <location>
        <position position="101"/>
    </location>
</feature>
<dbReference type="InterPro" id="IPR000719">
    <property type="entry name" value="Prot_kinase_dom"/>
</dbReference>
<dbReference type="SUPFAM" id="SSF56112">
    <property type="entry name" value="Protein kinase-like (PK-like)"/>
    <property type="match status" value="1"/>
</dbReference>
<dbReference type="PANTHER" id="PTHR48011:SF100">
    <property type="entry name" value="PROTEIN KINASE DOMAIN-CONTAINING PROTEIN"/>
    <property type="match status" value="1"/>
</dbReference>
<name>A0A1E5WFC6_9POAL</name>